<dbReference type="Proteomes" id="UP001190700">
    <property type="component" value="Unassembled WGS sequence"/>
</dbReference>
<reference evidence="1 2" key="1">
    <citation type="journal article" date="2015" name="Genome Biol. Evol.">
        <title>Comparative Genomics of a Bacterivorous Green Alga Reveals Evolutionary Causalities and Consequences of Phago-Mixotrophic Mode of Nutrition.</title>
        <authorList>
            <person name="Burns J.A."/>
            <person name="Paasch A."/>
            <person name="Narechania A."/>
            <person name="Kim E."/>
        </authorList>
    </citation>
    <scope>NUCLEOTIDE SEQUENCE [LARGE SCALE GENOMIC DNA]</scope>
    <source>
        <strain evidence="1 2">PLY_AMNH</strain>
    </source>
</reference>
<evidence type="ECO:0000313" key="1">
    <source>
        <dbReference type="EMBL" id="KAK3237014.1"/>
    </source>
</evidence>
<protein>
    <submittedName>
        <fullName evidence="1">Uncharacterized protein</fullName>
    </submittedName>
</protein>
<comment type="caution">
    <text evidence="1">The sequence shown here is derived from an EMBL/GenBank/DDBJ whole genome shotgun (WGS) entry which is preliminary data.</text>
</comment>
<dbReference type="EMBL" id="LGRX02034728">
    <property type="protein sequence ID" value="KAK3237014.1"/>
    <property type="molecule type" value="Genomic_DNA"/>
</dbReference>
<dbReference type="AlphaFoldDB" id="A0AAE0BJ74"/>
<keyword evidence="2" id="KW-1185">Reference proteome</keyword>
<evidence type="ECO:0000313" key="2">
    <source>
        <dbReference type="Proteomes" id="UP001190700"/>
    </source>
</evidence>
<sequence length="349" mass="39435">MGNARSRAQKDRLPLLKEVSSSVPKLTQDPLLENAVVHYLGERRVGFSATDVGTRGVFLVTKLRRLFWGIAHSDYFCGRFSDSFTLPGSSKLPTTVSTDVDVQVGSGVVVEGNVVSSQNSTVVREGMHKLFGFRLSSGEVKSKKIRPVVTVELLQAALEIASEILMLPWVKEYPLLMEDMQKTHTVLTAHLERMKRDAKAHTNRRQSGESTRTRYGDNWELMEYASKLTSEDLRVEYRQLQAALDNVGDYEALPALNDFLPVAGSSRNKTYYFVKQLSLRQPIEVYKYDPRNTALVLYVWKVPGSAEDRSTRHSIKVVDWCRTQIVQYSTAAQRKHFSTLFSPLLVSVQ</sequence>
<organism evidence="1 2">
    <name type="scientific">Cymbomonas tetramitiformis</name>
    <dbReference type="NCBI Taxonomy" id="36881"/>
    <lineage>
        <taxon>Eukaryota</taxon>
        <taxon>Viridiplantae</taxon>
        <taxon>Chlorophyta</taxon>
        <taxon>Pyramimonadophyceae</taxon>
        <taxon>Pyramimonadales</taxon>
        <taxon>Pyramimonadaceae</taxon>
        <taxon>Cymbomonas</taxon>
    </lineage>
</organism>
<accession>A0AAE0BJ74</accession>
<proteinExistence type="predicted"/>
<gene>
    <name evidence="1" type="ORF">CYMTET_52881</name>
</gene>
<name>A0AAE0BJ74_9CHLO</name>